<dbReference type="Pfam" id="PF01610">
    <property type="entry name" value="DDE_Tnp_ISL3"/>
    <property type="match status" value="1"/>
</dbReference>
<name>A0ABR6BY44_9PSEU</name>
<feature type="domain" description="HTH IS21-type" evidence="2">
    <location>
        <begin position="254"/>
        <end position="319"/>
    </location>
</feature>
<sequence length="371" mass="41194">MRSRYDRHLSDTATAGREVLIRLRVRRLFCDNAECAKTTFAEQVPELARRHARRTTILERVLAAVALALGGRAGARLTQHLAASVSRMTLLHILRGLSDPQQPTPRILGVDDFALRRGHHYGTLLVDLESHRPVDVLTDRTAQTLTEWLRTHPGVQIICRDRAGAYADGARDGAPDAVQVADRWHVWHNLAEAVERTVARHQDCVTAALAIRTDSNAEGEAVGDGQPDPDEQPRPATPVAPADRTDRWALRARERHVAVHALLAQGVAITAICRQLGLARGTVRRFARADTVEELLNRNGTGRRTSILEPFKPYLHQRWNEGRTKATALFTEITALGYCGGQNLVRRYLHQFRATAVPQNSVSHETSGVAR</sequence>
<dbReference type="InterPro" id="IPR002560">
    <property type="entry name" value="Transposase_DDE"/>
</dbReference>
<evidence type="ECO:0000259" key="2">
    <source>
        <dbReference type="PROSITE" id="PS50531"/>
    </source>
</evidence>
<dbReference type="PANTHER" id="PTHR33498:SF1">
    <property type="entry name" value="TRANSPOSASE FOR INSERTION SEQUENCE ELEMENT IS1557"/>
    <property type="match status" value="1"/>
</dbReference>
<evidence type="ECO:0000313" key="4">
    <source>
        <dbReference type="Proteomes" id="UP000517916"/>
    </source>
</evidence>
<dbReference type="PANTHER" id="PTHR33498">
    <property type="entry name" value="TRANSPOSASE FOR INSERTION SEQUENCE ELEMENT IS1557"/>
    <property type="match status" value="1"/>
</dbReference>
<proteinExistence type="predicted"/>
<evidence type="ECO:0000256" key="1">
    <source>
        <dbReference type="SAM" id="MobiDB-lite"/>
    </source>
</evidence>
<reference evidence="3 4" key="1">
    <citation type="submission" date="2020-08" db="EMBL/GenBank/DDBJ databases">
        <title>Genomic Encyclopedia of Archaeal and Bacterial Type Strains, Phase II (KMG-II): from individual species to whole genera.</title>
        <authorList>
            <person name="Goeker M."/>
        </authorList>
    </citation>
    <scope>NUCLEOTIDE SEQUENCE [LARGE SCALE GENOMIC DNA]</scope>
    <source>
        <strain evidence="3 4">DSM 43850</strain>
    </source>
</reference>
<evidence type="ECO:0000313" key="3">
    <source>
        <dbReference type="EMBL" id="MBA8931826.1"/>
    </source>
</evidence>
<dbReference type="Proteomes" id="UP000517916">
    <property type="component" value="Unassembled WGS sequence"/>
</dbReference>
<dbReference type="EMBL" id="JACJID010000010">
    <property type="protein sequence ID" value="MBA8931826.1"/>
    <property type="molecule type" value="Genomic_DNA"/>
</dbReference>
<protein>
    <submittedName>
        <fullName evidence="3">Transposase</fullName>
    </submittedName>
</protein>
<comment type="caution">
    <text evidence="3">The sequence shown here is derived from an EMBL/GenBank/DDBJ whole genome shotgun (WGS) entry which is preliminary data.</text>
</comment>
<dbReference type="InterPro" id="IPR047951">
    <property type="entry name" value="Transpos_ISL3"/>
</dbReference>
<feature type="region of interest" description="Disordered" evidence="1">
    <location>
        <begin position="215"/>
        <end position="243"/>
    </location>
</feature>
<dbReference type="PROSITE" id="PS50531">
    <property type="entry name" value="HTH_IS21"/>
    <property type="match status" value="1"/>
</dbReference>
<dbReference type="InterPro" id="IPR017894">
    <property type="entry name" value="HTH_IS21_transposase_type"/>
</dbReference>
<accession>A0ABR6BY44</accession>
<gene>
    <name evidence="3" type="ORF">BC739_009085</name>
</gene>
<keyword evidence="4" id="KW-1185">Reference proteome</keyword>
<organism evidence="3 4">
    <name type="scientific">Kutzneria viridogrisea</name>
    <dbReference type="NCBI Taxonomy" id="47990"/>
    <lineage>
        <taxon>Bacteria</taxon>
        <taxon>Bacillati</taxon>
        <taxon>Actinomycetota</taxon>
        <taxon>Actinomycetes</taxon>
        <taxon>Pseudonocardiales</taxon>
        <taxon>Pseudonocardiaceae</taxon>
        <taxon>Kutzneria</taxon>
    </lineage>
</organism>
<dbReference type="NCBIfam" id="NF033550">
    <property type="entry name" value="transpos_ISL3"/>
    <property type="match status" value="1"/>
</dbReference>